<reference evidence="4" key="1">
    <citation type="journal article" date="2019" name="Int. J. Syst. Evol. Microbiol.">
        <title>The Global Catalogue of Microorganisms (GCM) 10K type strain sequencing project: providing services to taxonomists for standard genome sequencing and annotation.</title>
        <authorList>
            <consortium name="The Broad Institute Genomics Platform"/>
            <consortium name="The Broad Institute Genome Sequencing Center for Infectious Disease"/>
            <person name="Wu L."/>
            <person name="Ma J."/>
        </authorList>
    </citation>
    <scope>NUCLEOTIDE SEQUENCE [LARGE SCALE GENOMIC DNA]</scope>
    <source>
        <strain evidence="4">JCM 16546</strain>
    </source>
</reference>
<sequence>MTTARRSRSLAMTAATLVGLGLALTACAPGEDAATPASSSAAADPGASAEPSGEPSQDAGASANSDAVLAEAATDLGDKGVITSVVRSITADGEVMHLRYALTRDGGEPADASFSDLGLGVAPTITDAAALKAYRPFSTSPGCDWNGDVLARQQCDLYVMGTVSNGALGELPAGSTIEMSVLLPSPEGEPETVDVLLGDGLPGFTQIPVEYVDDAR</sequence>
<feature type="compositionally biased region" description="Low complexity" evidence="1">
    <location>
        <begin position="31"/>
        <end position="53"/>
    </location>
</feature>
<gene>
    <name evidence="3" type="ORF">GCM10022202_20870</name>
</gene>
<dbReference type="EMBL" id="BAAAYV010000009">
    <property type="protein sequence ID" value="GAA3659852.1"/>
    <property type="molecule type" value="Genomic_DNA"/>
</dbReference>
<dbReference type="PROSITE" id="PS51257">
    <property type="entry name" value="PROKAR_LIPOPROTEIN"/>
    <property type="match status" value="1"/>
</dbReference>
<organism evidence="3 4">
    <name type="scientific">Microbacterium marinilacus</name>
    <dbReference type="NCBI Taxonomy" id="415209"/>
    <lineage>
        <taxon>Bacteria</taxon>
        <taxon>Bacillati</taxon>
        <taxon>Actinomycetota</taxon>
        <taxon>Actinomycetes</taxon>
        <taxon>Micrococcales</taxon>
        <taxon>Microbacteriaceae</taxon>
        <taxon>Microbacterium</taxon>
    </lineage>
</organism>
<evidence type="ECO:0000313" key="4">
    <source>
        <dbReference type="Proteomes" id="UP001410795"/>
    </source>
</evidence>
<keyword evidence="2" id="KW-0732">Signal</keyword>
<accession>A0ABP7BH82</accession>
<dbReference type="RefSeq" id="WP_221860236.1">
    <property type="nucleotide sequence ID" value="NZ_BAAAYV010000009.1"/>
</dbReference>
<evidence type="ECO:0000313" key="3">
    <source>
        <dbReference type="EMBL" id="GAA3659852.1"/>
    </source>
</evidence>
<proteinExistence type="predicted"/>
<evidence type="ECO:0000256" key="1">
    <source>
        <dbReference type="SAM" id="MobiDB-lite"/>
    </source>
</evidence>
<feature type="signal peptide" evidence="2">
    <location>
        <begin position="1"/>
        <end position="28"/>
    </location>
</feature>
<name>A0ABP7BH82_9MICO</name>
<feature type="region of interest" description="Disordered" evidence="1">
    <location>
        <begin position="31"/>
        <end position="65"/>
    </location>
</feature>
<protein>
    <recommendedName>
        <fullName evidence="5">Lipoprotein</fullName>
    </recommendedName>
</protein>
<evidence type="ECO:0008006" key="5">
    <source>
        <dbReference type="Google" id="ProtNLM"/>
    </source>
</evidence>
<comment type="caution">
    <text evidence="3">The sequence shown here is derived from an EMBL/GenBank/DDBJ whole genome shotgun (WGS) entry which is preliminary data.</text>
</comment>
<dbReference type="Proteomes" id="UP001410795">
    <property type="component" value="Unassembled WGS sequence"/>
</dbReference>
<evidence type="ECO:0000256" key="2">
    <source>
        <dbReference type="SAM" id="SignalP"/>
    </source>
</evidence>
<keyword evidence="4" id="KW-1185">Reference proteome</keyword>
<feature type="chain" id="PRO_5046414626" description="Lipoprotein" evidence="2">
    <location>
        <begin position="29"/>
        <end position="216"/>
    </location>
</feature>